<feature type="region of interest" description="Disordered" evidence="1">
    <location>
        <begin position="160"/>
        <end position="188"/>
    </location>
</feature>
<dbReference type="Proteomes" id="UP000789405">
    <property type="component" value="Unassembled WGS sequence"/>
</dbReference>
<feature type="compositionally biased region" description="Basic and acidic residues" evidence="1">
    <location>
        <begin position="160"/>
        <end position="169"/>
    </location>
</feature>
<accession>A0A9N9JNY8</accession>
<reference evidence="2" key="1">
    <citation type="submission" date="2021-06" db="EMBL/GenBank/DDBJ databases">
        <authorList>
            <person name="Kallberg Y."/>
            <person name="Tangrot J."/>
            <person name="Rosling A."/>
        </authorList>
    </citation>
    <scope>NUCLEOTIDE SEQUENCE</scope>
    <source>
        <strain evidence="2">MA453B</strain>
    </source>
</reference>
<evidence type="ECO:0000256" key="1">
    <source>
        <dbReference type="SAM" id="MobiDB-lite"/>
    </source>
</evidence>
<dbReference type="AlphaFoldDB" id="A0A9N9JNY8"/>
<protein>
    <submittedName>
        <fullName evidence="2">10428_t:CDS:1</fullName>
    </submittedName>
</protein>
<evidence type="ECO:0000313" key="3">
    <source>
        <dbReference type="Proteomes" id="UP000789405"/>
    </source>
</evidence>
<evidence type="ECO:0000313" key="2">
    <source>
        <dbReference type="EMBL" id="CAG8787905.1"/>
    </source>
</evidence>
<proteinExistence type="predicted"/>
<sequence>MAQENKDQPLASVNANLPVIKKRELKWDSKSNEEGLLELANHLFGIQATENEDGFMDINYNDNYNDEEIKVFMKVLKSLVEHGESRKIQHMNMVRDGKIIQSDEKASSFCSGLTHMNKYAYPTFSKKYTDWLVRKKNDKMFEERIQKIAIENEKLKRKLREKEKNKPARENNNLSSGSSSDASDSETGKTGFELGDVFVIGDIMDEVDFVTELYVLRAQVTNKSYGISTWVRFTNFEVFFDVLVPLTHPNPNAYCQILINMLEYTNAKHPNGSWVKCTSLIKDYPLVKRNDGNTYLRIRFTDHTKRRSVIQAMRQNKFQSYNMFEDSISGKYGQFITQSRIYTSETEDCFHISGFFKLKDETRVFSIDEFQNCLDYDKDVVFL</sequence>
<gene>
    <name evidence="2" type="ORF">DERYTH_LOCUS20793</name>
</gene>
<keyword evidence="3" id="KW-1185">Reference proteome</keyword>
<name>A0A9N9JNY8_9GLOM</name>
<comment type="caution">
    <text evidence="2">The sequence shown here is derived from an EMBL/GenBank/DDBJ whole genome shotgun (WGS) entry which is preliminary data.</text>
</comment>
<dbReference type="OrthoDB" id="2427652at2759"/>
<feature type="non-terminal residue" evidence="2">
    <location>
        <position position="1"/>
    </location>
</feature>
<dbReference type="EMBL" id="CAJVPY010025211">
    <property type="protein sequence ID" value="CAG8787905.1"/>
    <property type="molecule type" value="Genomic_DNA"/>
</dbReference>
<organism evidence="2 3">
    <name type="scientific">Dentiscutata erythropus</name>
    <dbReference type="NCBI Taxonomy" id="1348616"/>
    <lineage>
        <taxon>Eukaryota</taxon>
        <taxon>Fungi</taxon>
        <taxon>Fungi incertae sedis</taxon>
        <taxon>Mucoromycota</taxon>
        <taxon>Glomeromycotina</taxon>
        <taxon>Glomeromycetes</taxon>
        <taxon>Diversisporales</taxon>
        <taxon>Gigasporaceae</taxon>
        <taxon>Dentiscutata</taxon>
    </lineage>
</organism>